<evidence type="ECO:0000313" key="2">
    <source>
        <dbReference type="Proteomes" id="UP000242662"/>
    </source>
</evidence>
<dbReference type="EMBL" id="FMYM01000003">
    <property type="protein sequence ID" value="SDB91358.1"/>
    <property type="molecule type" value="Genomic_DNA"/>
</dbReference>
<keyword evidence="2" id="KW-1185">Reference proteome</keyword>
<dbReference type="Proteomes" id="UP000242662">
    <property type="component" value="Unassembled WGS sequence"/>
</dbReference>
<gene>
    <name evidence="1" type="ORF">SAMN05421737_103129</name>
</gene>
<evidence type="ECO:0000313" key="1">
    <source>
        <dbReference type="EMBL" id="SDB91358.1"/>
    </source>
</evidence>
<dbReference type="AlphaFoldDB" id="A0A1G6HB93"/>
<sequence length="50" mass="5777">MVTRATKNLGDRTVRRNDEGLLLDLKRMILTSLKAKHTGRNLMTSVFFRT</sequence>
<accession>A0A1G6HB93</accession>
<dbReference type="STRING" id="1464122.SAMN05421737_103129"/>
<protein>
    <submittedName>
        <fullName evidence="1">Uncharacterized protein</fullName>
    </submittedName>
</protein>
<reference evidence="2" key="1">
    <citation type="submission" date="2016-09" db="EMBL/GenBank/DDBJ databases">
        <authorList>
            <person name="Varghese N."/>
            <person name="Submissions S."/>
        </authorList>
    </citation>
    <scope>NUCLEOTIDE SEQUENCE [LARGE SCALE GENOMIC DNA]</scope>
    <source>
        <strain evidence="2">25nlg</strain>
    </source>
</reference>
<name>A0A1G6HB93_9BACI</name>
<proteinExistence type="predicted"/>
<organism evidence="1 2">
    <name type="scientific">Shouchella lonarensis</name>
    <dbReference type="NCBI Taxonomy" id="1464122"/>
    <lineage>
        <taxon>Bacteria</taxon>
        <taxon>Bacillati</taxon>
        <taxon>Bacillota</taxon>
        <taxon>Bacilli</taxon>
        <taxon>Bacillales</taxon>
        <taxon>Bacillaceae</taxon>
        <taxon>Shouchella</taxon>
    </lineage>
</organism>